<dbReference type="InterPro" id="IPR000713">
    <property type="entry name" value="Mur_ligase_N"/>
</dbReference>
<keyword evidence="6" id="KW-0573">Peptidoglycan synthesis</keyword>
<evidence type="ECO:0000259" key="10">
    <source>
        <dbReference type="Pfam" id="PF01225"/>
    </source>
</evidence>
<dbReference type="SUPFAM" id="SSF53623">
    <property type="entry name" value="MurD-like peptide ligases, catalytic domain"/>
    <property type="match status" value="1"/>
</dbReference>
<feature type="domain" description="Mur ligase C-terminal" evidence="11">
    <location>
        <begin position="413"/>
        <end position="541"/>
    </location>
</feature>
<dbReference type="Gene3D" id="3.90.190.20">
    <property type="entry name" value="Mur ligase, C-terminal domain"/>
    <property type="match status" value="1"/>
</dbReference>
<name>L7F5V7_STRT8</name>
<dbReference type="GO" id="GO:0051301">
    <property type="term" value="P:cell division"/>
    <property type="evidence" value="ECO:0007669"/>
    <property type="project" value="UniProtKB-KW"/>
</dbReference>
<dbReference type="Gene3D" id="3.40.1190.10">
    <property type="entry name" value="Mur-like, catalytic domain"/>
    <property type="match status" value="1"/>
</dbReference>
<feature type="domain" description="Mur ligase central" evidence="12">
    <location>
        <begin position="215"/>
        <end position="390"/>
    </location>
</feature>
<accession>L7F5V7</accession>
<dbReference type="SUPFAM" id="SSF51984">
    <property type="entry name" value="MurCD N-terminal domain"/>
    <property type="match status" value="1"/>
</dbReference>
<dbReference type="Proteomes" id="UP000010931">
    <property type="component" value="Unassembled WGS sequence"/>
</dbReference>
<proteinExistence type="predicted"/>
<sequence>MACRADALPESHVRPIVGPGSQRAYNWQTLWQLSTLRVCMLTHRHGGFRQCQRRDQSTGPLQRPATRTPSSPAVGGRSVTSGTTSLRGVTAVVETRYVEIPPPASPLDLGRPHFVGICGAGMSALAHLLAGRGAQVTGSDLRMGEAAAALEEAGCRVRFGHDAANTAGASVVVWSSVIDAANPEIVAARAAGVPVAHRSHVLAQLVVEADRSVVVAGTHGKSTATMMLADAVGHLLPSWVAGATPVGSVNGHTGSSLLIAEGDESDRSVAQYRPDVAVVLNADDDHPETFAGTGDVVGTLTDFAVGAKALVVCADDAGARKVTSRVRSHGGVQVVTFGETAGADVRLLSAEPSQKGSAVTVLDLDGTRVSWTVRTPGRPAVLASLAAYTAGRVLGERPESLAAGLSGFRGVRRRMQLVGERRGVRVVDSFAHHPTAIAADITTARELAGGRVIVAFEPCGSTRVRVLGARMGVALAAADEVVLLPVRDAVSSSASLASRGAMEEAAVGAGARVRQVGGLAEAADVVAALAAPGDVVLTMGVGEVAGLGALLLAPADRPLTFV</sequence>
<evidence type="ECO:0000256" key="2">
    <source>
        <dbReference type="ARBA" id="ARBA00022618"/>
    </source>
</evidence>
<evidence type="ECO:0000256" key="1">
    <source>
        <dbReference type="ARBA" id="ARBA00022598"/>
    </source>
</evidence>
<evidence type="ECO:0000259" key="12">
    <source>
        <dbReference type="Pfam" id="PF08245"/>
    </source>
</evidence>
<keyword evidence="8" id="KW-0961">Cell wall biogenesis/degradation</keyword>
<keyword evidence="7" id="KW-0131">Cell cycle</keyword>
<evidence type="ECO:0000256" key="5">
    <source>
        <dbReference type="ARBA" id="ARBA00022960"/>
    </source>
</evidence>
<evidence type="ECO:0000313" key="13">
    <source>
        <dbReference type="EMBL" id="ELP66025.1"/>
    </source>
</evidence>
<evidence type="ECO:0000256" key="9">
    <source>
        <dbReference type="SAM" id="MobiDB-lite"/>
    </source>
</evidence>
<evidence type="ECO:0000256" key="3">
    <source>
        <dbReference type="ARBA" id="ARBA00022741"/>
    </source>
</evidence>
<dbReference type="Pfam" id="PF01225">
    <property type="entry name" value="Mur_ligase"/>
    <property type="match status" value="1"/>
</dbReference>
<keyword evidence="14" id="KW-1185">Reference proteome</keyword>
<feature type="region of interest" description="Disordered" evidence="9">
    <location>
        <begin position="49"/>
        <end position="81"/>
    </location>
</feature>
<evidence type="ECO:0000256" key="8">
    <source>
        <dbReference type="ARBA" id="ARBA00023316"/>
    </source>
</evidence>
<dbReference type="PANTHER" id="PTHR43445">
    <property type="entry name" value="UDP-N-ACETYLMURAMATE--L-ALANINE LIGASE-RELATED"/>
    <property type="match status" value="1"/>
</dbReference>
<dbReference type="InterPro" id="IPR050061">
    <property type="entry name" value="MurCDEF_pg_biosynth"/>
</dbReference>
<evidence type="ECO:0000256" key="4">
    <source>
        <dbReference type="ARBA" id="ARBA00022840"/>
    </source>
</evidence>
<protein>
    <submittedName>
        <fullName evidence="13">UDP-N-acetylmuramoyl-L-alanine ligase</fullName>
    </submittedName>
</protein>
<dbReference type="GO" id="GO:0016881">
    <property type="term" value="F:acid-amino acid ligase activity"/>
    <property type="evidence" value="ECO:0007669"/>
    <property type="project" value="InterPro"/>
</dbReference>
<dbReference type="Pfam" id="PF02875">
    <property type="entry name" value="Mur_ligase_C"/>
    <property type="match status" value="1"/>
</dbReference>
<evidence type="ECO:0000256" key="7">
    <source>
        <dbReference type="ARBA" id="ARBA00023306"/>
    </source>
</evidence>
<dbReference type="InterPro" id="IPR036565">
    <property type="entry name" value="Mur-like_cat_sf"/>
</dbReference>
<dbReference type="SUPFAM" id="SSF53244">
    <property type="entry name" value="MurD-like peptide ligases, peptide-binding domain"/>
    <property type="match status" value="1"/>
</dbReference>
<keyword evidence="2" id="KW-0132">Cell division</keyword>
<comment type="caution">
    <text evidence="13">The sequence shown here is derived from an EMBL/GenBank/DDBJ whole genome shotgun (WGS) entry which is preliminary data.</text>
</comment>
<evidence type="ECO:0000313" key="14">
    <source>
        <dbReference type="Proteomes" id="UP000010931"/>
    </source>
</evidence>
<keyword evidence="5" id="KW-0133">Cell shape</keyword>
<dbReference type="InterPro" id="IPR036615">
    <property type="entry name" value="Mur_ligase_C_dom_sf"/>
</dbReference>
<feature type="domain" description="Mur ligase N-terminal catalytic" evidence="10">
    <location>
        <begin position="113"/>
        <end position="206"/>
    </location>
</feature>
<keyword evidence="4" id="KW-0067">ATP-binding</keyword>
<dbReference type="InterPro" id="IPR004101">
    <property type="entry name" value="Mur_ligase_C"/>
</dbReference>
<dbReference type="PATRIC" id="fig|698760.3.peg.5396"/>
<dbReference type="GO" id="GO:0071555">
    <property type="term" value="P:cell wall organization"/>
    <property type="evidence" value="ECO:0007669"/>
    <property type="project" value="UniProtKB-KW"/>
</dbReference>
<reference evidence="13 14" key="1">
    <citation type="journal article" date="2011" name="Plasmid">
        <title>Streptomyces turgidiscabies Car8 contains a modular pathogenicity island that shares virulence genes with other actinobacterial plant pathogens.</title>
        <authorList>
            <person name="Huguet-Tapia J.C."/>
            <person name="Badger J.H."/>
            <person name="Loria R."/>
            <person name="Pettis G.S."/>
        </authorList>
    </citation>
    <scope>NUCLEOTIDE SEQUENCE [LARGE SCALE GENOMIC DNA]</scope>
    <source>
        <strain evidence="13 14">Car8</strain>
    </source>
</reference>
<dbReference type="GO" id="GO:0005524">
    <property type="term" value="F:ATP binding"/>
    <property type="evidence" value="ECO:0007669"/>
    <property type="project" value="UniProtKB-KW"/>
</dbReference>
<dbReference type="InterPro" id="IPR013221">
    <property type="entry name" value="Mur_ligase_cen"/>
</dbReference>
<dbReference type="GO" id="GO:0009252">
    <property type="term" value="P:peptidoglycan biosynthetic process"/>
    <property type="evidence" value="ECO:0007669"/>
    <property type="project" value="UniProtKB-KW"/>
</dbReference>
<organism evidence="13 14">
    <name type="scientific">Streptomyces turgidiscabies (strain Car8)</name>
    <dbReference type="NCBI Taxonomy" id="698760"/>
    <lineage>
        <taxon>Bacteria</taxon>
        <taxon>Bacillati</taxon>
        <taxon>Actinomycetota</taxon>
        <taxon>Actinomycetes</taxon>
        <taxon>Kitasatosporales</taxon>
        <taxon>Streptomycetaceae</taxon>
        <taxon>Streptomyces</taxon>
    </lineage>
</organism>
<feature type="compositionally biased region" description="Polar residues" evidence="9">
    <location>
        <begin position="57"/>
        <end position="71"/>
    </location>
</feature>
<dbReference type="EMBL" id="AEJB01000361">
    <property type="protein sequence ID" value="ELP66025.1"/>
    <property type="molecule type" value="Genomic_DNA"/>
</dbReference>
<keyword evidence="1 13" id="KW-0436">Ligase</keyword>
<dbReference type="Gene3D" id="3.40.50.720">
    <property type="entry name" value="NAD(P)-binding Rossmann-like Domain"/>
    <property type="match status" value="1"/>
</dbReference>
<dbReference type="PANTHER" id="PTHR43445:SF3">
    <property type="entry name" value="UDP-N-ACETYLMURAMATE--L-ALANINE LIGASE"/>
    <property type="match status" value="1"/>
</dbReference>
<gene>
    <name evidence="13" type="ORF">STRTUCAR8_01862</name>
</gene>
<keyword evidence="3" id="KW-0547">Nucleotide-binding</keyword>
<evidence type="ECO:0000256" key="6">
    <source>
        <dbReference type="ARBA" id="ARBA00022984"/>
    </source>
</evidence>
<dbReference type="AlphaFoldDB" id="L7F5V7"/>
<dbReference type="Pfam" id="PF08245">
    <property type="entry name" value="Mur_ligase_M"/>
    <property type="match status" value="1"/>
</dbReference>
<evidence type="ECO:0000259" key="11">
    <source>
        <dbReference type="Pfam" id="PF02875"/>
    </source>
</evidence>
<dbReference type="STRING" id="85558.T45_06190"/>
<dbReference type="GO" id="GO:0008360">
    <property type="term" value="P:regulation of cell shape"/>
    <property type="evidence" value="ECO:0007669"/>
    <property type="project" value="UniProtKB-KW"/>
</dbReference>